<dbReference type="AlphaFoldDB" id="A0A2V2NBN4"/>
<gene>
    <name evidence="1" type="ORF">DK846_07105</name>
</gene>
<proteinExistence type="predicted"/>
<evidence type="ECO:0000313" key="2">
    <source>
        <dbReference type="Proteomes" id="UP000245657"/>
    </source>
</evidence>
<name>A0A2V2NBN4_9EURY</name>
<dbReference type="EMBL" id="QGMY01000006">
    <property type="protein sequence ID" value="PWR72713.1"/>
    <property type="molecule type" value="Genomic_DNA"/>
</dbReference>
<organism evidence="1 2">
    <name type="scientific">Methanospirillum lacunae</name>
    <dbReference type="NCBI Taxonomy" id="668570"/>
    <lineage>
        <taxon>Archaea</taxon>
        <taxon>Methanobacteriati</taxon>
        <taxon>Methanobacteriota</taxon>
        <taxon>Stenosarchaea group</taxon>
        <taxon>Methanomicrobia</taxon>
        <taxon>Methanomicrobiales</taxon>
        <taxon>Methanospirillaceae</taxon>
        <taxon>Methanospirillum</taxon>
    </lineage>
</organism>
<dbReference type="Proteomes" id="UP000245657">
    <property type="component" value="Unassembled WGS sequence"/>
</dbReference>
<keyword evidence="2" id="KW-1185">Reference proteome</keyword>
<comment type="caution">
    <text evidence="1">The sequence shown here is derived from an EMBL/GenBank/DDBJ whole genome shotgun (WGS) entry which is preliminary data.</text>
</comment>
<dbReference type="RefSeq" id="WP_109968224.1">
    <property type="nucleotide sequence ID" value="NZ_CP176093.1"/>
</dbReference>
<accession>A0A2V2NBN4</accession>
<evidence type="ECO:0000313" key="1">
    <source>
        <dbReference type="EMBL" id="PWR72713.1"/>
    </source>
</evidence>
<sequence length="392" mass="45302">MDELSRWIEENKKLCQPKKEHAIRAVRHLSRIERQNLFSEEISYMRSAEGRWFEMISYELFLDLATKTNAIKAVVLKGADVRGKKEIPALGQDGFFYSRNGDITLRGNGQDLAEFDLLLIKSDNSLVFVEVVTSPSDLKDFMQEIYYKKQMIRYLFNQKAVTFILITSFPLTNYKGGRKVLGSEEHLSICTQACETFRSHISGTWNKNTMKPVLPAGKTVRATSLELANPLSYKTFHDLEREWVFTHLPEGDEMPAFPSPYKTATLVKKILFGRLYPSTIKRLCEHYRFTYKDKILSAEDIMEQFSKMILAADLPDYTPLIYFRLRQKKEYYKMVFDGQGCFKFERKTPPKVGFFVWLESLEPELGAGISIKVIDALAKFCFTTGQTIPLQL</sequence>
<protein>
    <submittedName>
        <fullName evidence="1">Uncharacterized protein</fullName>
    </submittedName>
</protein>
<dbReference type="OrthoDB" id="105696at2157"/>
<reference evidence="1 2" key="1">
    <citation type="submission" date="2018-05" db="EMBL/GenBank/DDBJ databases">
        <title>Draft genome of Methanospirillum lacunae Ki8-1.</title>
        <authorList>
            <person name="Dueholm M.S."/>
            <person name="Nielsen P.H."/>
            <person name="Bakmann L.F."/>
            <person name="Otzen D.E."/>
        </authorList>
    </citation>
    <scope>NUCLEOTIDE SEQUENCE [LARGE SCALE GENOMIC DNA]</scope>
    <source>
        <strain evidence="1 2">Ki8-1</strain>
    </source>
</reference>
<dbReference type="GeneID" id="97548590"/>